<evidence type="ECO:0000313" key="1">
    <source>
        <dbReference type="EMBL" id="SDG71613.1"/>
    </source>
</evidence>
<name>A0A1G7WI04_9SPHI</name>
<gene>
    <name evidence="1" type="ORF">SAMN05192573_104432</name>
</gene>
<dbReference type="AlphaFoldDB" id="A0A1G7WI04"/>
<dbReference type="STRING" id="551996.SAMN05192573_104432"/>
<evidence type="ECO:0000313" key="2">
    <source>
        <dbReference type="Proteomes" id="UP000199705"/>
    </source>
</evidence>
<proteinExistence type="predicted"/>
<accession>A0A1G7WI04</accession>
<dbReference type="Proteomes" id="UP000199705">
    <property type="component" value="Unassembled WGS sequence"/>
</dbReference>
<reference evidence="2" key="1">
    <citation type="submission" date="2016-10" db="EMBL/GenBank/DDBJ databases">
        <authorList>
            <person name="Varghese N."/>
            <person name="Submissions S."/>
        </authorList>
    </citation>
    <scope>NUCLEOTIDE SEQUENCE [LARGE SCALE GENOMIC DNA]</scope>
    <source>
        <strain evidence="2">Gh-67</strain>
    </source>
</reference>
<keyword evidence="2" id="KW-1185">Reference proteome</keyword>
<organism evidence="1 2">
    <name type="scientific">Mucilaginibacter gossypii</name>
    <dbReference type="NCBI Taxonomy" id="551996"/>
    <lineage>
        <taxon>Bacteria</taxon>
        <taxon>Pseudomonadati</taxon>
        <taxon>Bacteroidota</taxon>
        <taxon>Sphingobacteriia</taxon>
        <taxon>Sphingobacteriales</taxon>
        <taxon>Sphingobacteriaceae</taxon>
        <taxon>Mucilaginibacter</taxon>
    </lineage>
</organism>
<dbReference type="EMBL" id="FNCG01000004">
    <property type="protein sequence ID" value="SDG71613.1"/>
    <property type="molecule type" value="Genomic_DNA"/>
</dbReference>
<protein>
    <submittedName>
        <fullName evidence="1">Uncharacterized protein</fullName>
    </submittedName>
</protein>
<sequence>MKCYVYNSKLARQRYISSQIIIMKKNLLLFIAFFLTTTSAIKAQTIGPAQQRLLDSLCKELSKIDVAKISTKQAANDAFEKCFENHADLLMDVAKEQNVEVTDEPAMSKVGVEIGKNLMKQKCGSFMQLAMKMGKDGDAEDTGTQVTTGVFKRIDTKGFNYIVITDKAAAEKSFIWLRQFSGSEKFIDASPAKLAGKKLQITWKDMEVYLPQAKGYYTVKEIVSIDIL</sequence>